<proteinExistence type="predicted"/>
<organism evidence="2 3">
    <name type="scientific">Parambassis ranga</name>
    <name type="common">Indian glassy fish</name>
    <dbReference type="NCBI Taxonomy" id="210632"/>
    <lineage>
        <taxon>Eukaryota</taxon>
        <taxon>Metazoa</taxon>
        <taxon>Chordata</taxon>
        <taxon>Craniata</taxon>
        <taxon>Vertebrata</taxon>
        <taxon>Euteleostomi</taxon>
        <taxon>Actinopterygii</taxon>
        <taxon>Neopterygii</taxon>
        <taxon>Teleostei</taxon>
        <taxon>Neoteleostei</taxon>
        <taxon>Acanthomorphata</taxon>
        <taxon>Ovalentaria</taxon>
        <taxon>Ambassidae</taxon>
        <taxon>Parambassis</taxon>
    </lineage>
</organism>
<evidence type="ECO:0000313" key="3">
    <source>
        <dbReference type="RefSeq" id="XP_028268920.1"/>
    </source>
</evidence>
<gene>
    <name evidence="3" type="primary">LOC114440617</name>
</gene>
<sequence length="663" mass="73700">MMLTPAHKRMVAVAGVIGLVAITIILLWERYETLSAKEKRAIDFVPVHPCSEKYQQPDFNPEVVLCYNSVAVSQTIVIPSSAFQTAVHRSQPKDYFGHTFYLDCTPYGKSPMGESGSWGTVFRSTDLKWAPNSYGWAECAQEFKRIISTLMVTKDSVTLKVKSGHVLLDRENCRRVYLCAWMSGRDPCWILRLCSLLSAGQDTTFNNTEGKLVVAGGQPRTKTIIIKEEDGETDEWFKITTGISGFENNWLLMAEQAAQATQADCVVCLSARPLLQVVPSALNLTCLVNVMSYTTPSAKCSFWDKIHPLTPPERKKPKFSNKVAAGNFTCVNRTGTGKRLGRLNDTQCYAVETVGEHFKPKSRSDIWWWCGDDRLFDVLPAKTTGLCASVTLILPVSLVPLSATDLVENVKSVMPHHWIHTAKRRSTRSWQGDDPTYIDSIGVPRGVPDEYKLVNQVSAGFESVLCWWCTINKNVDRINYIHFNVQKLGNKTEEGFSAIHEQLSATSLMAFQNRIAVDMLLAEKGGVCSIFGDQCCTFIPNNTAADGSLTRALEGLKSLNSKMKDHSGVDTSLWNGFGDMFGKYKQLVMSIIMSIAVFAAILTLCGCCCIPCIRALCTRMITTAIAPVRAEMREVYALLPFVVETPQENEDDDDEDMAVFLPD</sequence>
<dbReference type="RefSeq" id="XP_028268920.1">
    <property type="nucleotide sequence ID" value="XM_028413119.1"/>
</dbReference>
<dbReference type="GeneID" id="114440617"/>
<dbReference type="Pfam" id="PF00429">
    <property type="entry name" value="TLV_coat"/>
    <property type="match status" value="1"/>
</dbReference>
<dbReference type="InParanoid" id="A0A6P7IL47"/>
<keyword evidence="1" id="KW-1133">Transmembrane helix</keyword>
<evidence type="ECO:0000256" key="1">
    <source>
        <dbReference type="SAM" id="Phobius"/>
    </source>
</evidence>
<dbReference type="PANTHER" id="PTHR10424:SF80">
    <property type="entry name" value="ENVELOPE GLYCOPROTEIN"/>
    <property type="match status" value="1"/>
</dbReference>
<keyword evidence="1" id="KW-0812">Transmembrane</keyword>
<keyword evidence="2" id="KW-1185">Reference proteome</keyword>
<keyword evidence="1" id="KW-0472">Membrane</keyword>
<evidence type="ECO:0000313" key="2">
    <source>
        <dbReference type="Proteomes" id="UP000515145"/>
    </source>
</evidence>
<dbReference type="OrthoDB" id="9950230at2759"/>
<feature type="transmembrane region" description="Helical" evidence="1">
    <location>
        <begin position="587"/>
        <end position="613"/>
    </location>
</feature>
<name>A0A6P7IL47_9TELE</name>
<dbReference type="SUPFAM" id="SSF58069">
    <property type="entry name" value="Virus ectodomain"/>
    <property type="match status" value="1"/>
</dbReference>
<dbReference type="Gene3D" id="1.10.287.210">
    <property type="match status" value="1"/>
</dbReference>
<dbReference type="PANTHER" id="PTHR10424">
    <property type="entry name" value="VIRAL ENVELOPE PROTEIN"/>
    <property type="match status" value="1"/>
</dbReference>
<dbReference type="CDD" id="cd09951">
    <property type="entry name" value="HERV-Rb-like_HR1-HR2"/>
    <property type="match status" value="1"/>
</dbReference>
<protein>
    <submittedName>
        <fullName evidence="3">Uncharacterized protein LOC114440617 isoform X1</fullName>
    </submittedName>
</protein>
<reference evidence="3" key="1">
    <citation type="submission" date="2025-08" db="UniProtKB">
        <authorList>
            <consortium name="RefSeq"/>
        </authorList>
    </citation>
    <scope>IDENTIFICATION</scope>
</reference>
<feature type="transmembrane region" description="Helical" evidence="1">
    <location>
        <begin position="12"/>
        <end position="28"/>
    </location>
</feature>
<dbReference type="Proteomes" id="UP000515145">
    <property type="component" value="Chromosome 8"/>
</dbReference>
<dbReference type="InterPro" id="IPR018154">
    <property type="entry name" value="TLV/ENV_coat_polyprotein"/>
</dbReference>
<dbReference type="AlphaFoldDB" id="A0A6P7IL47"/>
<accession>A0A6P7IL47</accession>